<dbReference type="InterPro" id="IPR019594">
    <property type="entry name" value="Glu/Gly-bd"/>
</dbReference>
<reference evidence="17" key="1">
    <citation type="submission" date="2025-08" db="UniProtKB">
        <authorList>
            <consortium name="RefSeq"/>
        </authorList>
    </citation>
    <scope>IDENTIFICATION</scope>
    <source>
        <tissue evidence="17">Muscle</tissue>
    </source>
</reference>
<evidence type="ECO:0000259" key="14">
    <source>
        <dbReference type="SMART" id="SM00079"/>
    </source>
</evidence>
<evidence type="ECO:0000256" key="5">
    <source>
        <dbReference type="ARBA" id="ARBA00022692"/>
    </source>
</evidence>
<keyword evidence="9" id="KW-0675">Receptor</keyword>
<feature type="domain" description="Ionotropic glutamate receptor L-glutamate and glycine-binding" evidence="15">
    <location>
        <begin position="53"/>
        <end position="118"/>
    </location>
</feature>
<feature type="transmembrane region" description="Helical" evidence="13">
    <location>
        <begin position="245"/>
        <end position="267"/>
    </location>
</feature>
<evidence type="ECO:0000313" key="16">
    <source>
        <dbReference type="Proteomes" id="UP000694941"/>
    </source>
</evidence>
<evidence type="ECO:0000256" key="3">
    <source>
        <dbReference type="ARBA" id="ARBA00022448"/>
    </source>
</evidence>
<dbReference type="Gene3D" id="3.40.190.10">
    <property type="entry name" value="Periplasmic binding protein-like II"/>
    <property type="match status" value="3"/>
</dbReference>
<organism evidence="16 17">
    <name type="scientific">Limulus polyphemus</name>
    <name type="common">Atlantic horseshoe crab</name>
    <dbReference type="NCBI Taxonomy" id="6850"/>
    <lineage>
        <taxon>Eukaryota</taxon>
        <taxon>Metazoa</taxon>
        <taxon>Ecdysozoa</taxon>
        <taxon>Arthropoda</taxon>
        <taxon>Chelicerata</taxon>
        <taxon>Merostomata</taxon>
        <taxon>Xiphosura</taxon>
        <taxon>Limulidae</taxon>
        <taxon>Limulus</taxon>
    </lineage>
</organism>
<evidence type="ECO:0000256" key="10">
    <source>
        <dbReference type="ARBA" id="ARBA00023180"/>
    </source>
</evidence>
<feature type="transmembrane region" description="Helical" evidence="13">
    <location>
        <begin position="476"/>
        <end position="498"/>
    </location>
</feature>
<keyword evidence="12" id="KW-0407">Ion channel</keyword>
<keyword evidence="11" id="KW-1071">Ligand-gated ion channel</keyword>
<keyword evidence="5 13" id="KW-0812">Transmembrane</keyword>
<comment type="subcellular location">
    <subcellularLocation>
        <location evidence="1">Cell membrane</location>
        <topology evidence="1">Multi-pass membrane protein</topology>
    </subcellularLocation>
</comment>
<evidence type="ECO:0000256" key="9">
    <source>
        <dbReference type="ARBA" id="ARBA00023170"/>
    </source>
</evidence>
<keyword evidence="7" id="KW-0406">Ion transport</keyword>
<dbReference type="InterPro" id="IPR015683">
    <property type="entry name" value="Ionotropic_Glu_rcpt"/>
</dbReference>
<feature type="domain" description="Ionotropic glutamate receptor C-terminal" evidence="14">
    <location>
        <begin position="44"/>
        <end position="451"/>
    </location>
</feature>
<protein>
    <submittedName>
        <fullName evidence="17">Ionotropic receptor 25a-like</fullName>
    </submittedName>
</protein>
<evidence type="ECO:0000256" key="6">
    <source>
        <dbReference type="ARBA" id="ARBA00022989"/>
    </source>
</evidence>
<dbReference type="SMART" id="SM00079">
    <property type="entry name" value="PBPe"/>
    <property type="match status" value="1"/>
</dbReference>
<dbReference type="Proteomes" id="UP000694941">
    <property type="component" value="Unplaced"/>
</dbReference>
<keyword evidence="6 13" id="KW-1133">Transmembrane helix</keyword>
<dbReference type="RefSeq" id="XP_022246247.1">
    <property type="nucleotide sequence ID" value="XM_022390539.1"/>
</dbReference>
<dbReference type="InterPro" id="IPR043502">
    <property type="entry name" value="DNA/RNA_pol_sf"/>
</dbReference>
<keyword evidence="10" id="KW-0325">Glycoprotein</keyword>
<dbReference type="Pfam" id="PF10613">
    <property type="entry name" value="Lig_chan-Glu_bd"/>
    <property type="match status" value="1"/>
</dbReference>
<dbReference type="SMART" id="SM00918">
    <property type="entry name" value="Lig_chan-Glu_bd"/>
    <property type="match status" value="1"/>
</dbReference>
<evidence type="ECO:0000259" key="15">
    <source>
        <dbReference type="SMART" id="SM00918"/>
    </source>
</evidence>
<keyword evidence="3" id="KW-0813">Transport</keyword>
<dbReference type="SUPFAM" id="SSF81324">
    <property type="entry name" value="Voltage-gated potassium channels"/>
    <property type="match status" value="1"/>
</dbReference>
<dbReference type="Pfam" id="PF00060">
    <property type="entry name" value="Lig_chan"/>
    <property type="match status" value="1"/>
</dbReference>
<proteinExistence type="inferred from homology"/>
<evidence type="ECO:0000256" key="1">
    <source>
        <dbReference type="ARBA" id="ARBA00004651"/>
    </source>
</evidence>
<evidence type="ECO:0000256" key="12">
    <source>
        <dbReference type="ARBA" id="ARBA00023303"/>
    </source>
</evidence>
<dbReference type="InterPro" id="IPR001320">
    <property type="entry name" value="Iontro_rcpt_C"/>
</dbReference>
<evidence type="ECO:0000256" key="8">
    <source>
        <dbReference type="ARBA" id="ARBA00023136"/>
    </source>
</evidence>
<evidence type="ECO:0000256" key="13">
    <source>
        <dbReference type="SAM" id="Phobius"/>
    </source>
</evidence>
<dbReference type="SUPFAM" id="SSF56672">
    <property type="entry name" value="DNA/RNA polymerases"/>
    <property type="match status" value="1"/>
</dbReference>
<name>A0ABM1SRJ1_LIMPO</name>
<dbReference type="PRINTS" id="PR00177">
    <property type="entry name" value="NMDARECEPTOR"/>
</dbReference>
<keyword evidence="8 13" id="KW-0472">Membrane</keyword>
<sequence>MEEEKLNCIQEAPAPVTKQQVRSFLGLAGCYRKFIENYAEVTSALMDLTKQPPFVMKQQFKNGTIKFYGYAIDLLNLIQEDLHFEYNLKECVDCDFGRKSQDGGLKGNWSGLIGALENDRAHIAAGAIPVTRERLEVVDFTVPIYDMVGYQILMKLPKVPNSMFKFLSVLDVQVWILIICCYVFSCLLLFVYHLISPFSYRNNKQKYGADRERRDFNIKECMWFCMTSLTPQGGGEAPRNISGKLVAATWWAFGFIAIVSFTANLAASMTVSRMENTISSLDDLVNQHKVKYAPEADSDAMIYFERMAYIEEIFYEYWKAMTIEPTKFGNKVTTQTKLSVFDYPLGNKYTKLLANIRKTAVPHSFEDGIKSVLNLDNSQPNGFAFIADAIQVKYATMKDCDLIAVGNEFSRKPVAFAVQKGSPLKDQLSTALLKLLNERSLEKLNEIWWDKNPEKVSCSSSEAQVDGIDISNVGGVFIIIGTGVVVAIIIVTVEFCYYNKYNPRKDAKKKLGQRP</sequence>
<evidence type="ECO:0000256" key="11">
    <source>
        <dbReference type="ARBA" id="ARBA00023286"/>
    </source>
</evidence>
<dbReference type="PANTHER" id="PTHR18966">
    <property type="entry name" value="IONOTROPIC GLUTAMATE RECEPTOR"/>
    <property type="match status" value="1"/>
</dbReference>
<evidence type="ECO:0000256" key="7">
    <source>
        <dbReference type="ARBA" id="ARBA00023065"/>
    </source>
</evidence>
<dbReference type="GeneID" id="106463119"/>
<feature type="transmembrane region" description="Helical" evidence="13">
    <location>
        <begin position="174"/>
        <end position="195"/>
    </location>
</feature>
<evidence type="ECO:0000256" key="2">
    <source>
        <dbReference type="ARBA" id="ARBA00008685"/>
    </source>
</evidence>
<dbReference type="SUPFAM" id="SSF53850">
    <property type="entry name" value="Periplasmic binding protein-like II"/>
    <property type="match status" value="1"/>
</dbReference>
<gene>
    <name evidence="17" type="primary">LOC106463119</name>
</gene>
<accession>A0ABM1SRJ1</accession>
<comment type="similarity">
    <text evidence="2">Belongs to the glutamate-gated ion channel (TC 1.A.10.1) family.</text>
</comment>
<evidence type="ECO:0000313" key="17">
    <source>
        <dbReference type="RefSeq" id="XP_022246247.1"/>
    </source>
</evidence>
<keyword evidence="4" id="KW-1003">Cell membrane</keyword>
<evidence type="ECO:0000256" key="4">
    <source>
        <dbReference type="ARBA" id="ARBA00022475"/>
    </source>
</evidence>
<dbReference type="InterPro" id="IPR001508">
    <property type="entry name" value="Iono_Glu_rcpt_met"/>
</dbReference>
<keyword evidence="16" id="KW-1185">Reference proteome</keyword>
<dbReference type="Gene3D" id="1.10.287.70">
    <property type="match status" value="1"/>
</dbReference>